<comment type="subcellular location">
    <subcellularLocation>
        <location evidence="1">Membrane</location>
        <topology evidence="1">Single-pass membrane protein</topology>
    </subcellularLocation>
</comment>
<evidence type="ECO:0000313" key="8">
    <source>
        <dbReference type="Proteomes" id="UP000050465"/>
    </source>
</evidence>
<dbReference type="GO" id="GO:0016020">
    <property type="term" value="C:membrane"/>
    <property type="evidence" value="ECO:0007669"/>
    <property type="project" value="UniProtKB-SubCell"/>
</dbReference>
<dbReference type="GO" id="GO:0015627">
    <property type="term" value="C:type II protein secretion system complex"/>
    <property type="evidence" value="ECO:0007669"/>
    <property type="project" value="InterPro"/>
</dbReference>
<dbReference type="PANTHER" id="PTHR30093">
    <property type="entry name" value="GENERAL SECRETION PATHWAY PROTEIN G"/>
    <property type="match status" value="1"/>
</dbReference>
<dbReference type="InterPro" id="IPR000983">
    <property type="entry name" value="Bac_GSPG_pilin"/>
</dbReference>
<keyword evidence="3 6" id="KW-0812">Transmembrane</keyword>
<dbReference type="PANTHER" id="PTHR30093:SF44">
    <property type="entry name" value="TYPE II SECRETION SYSTEM CORE PROTEIN G"/>
    <property type="match status" value="1"/>
</dbReference>
<dbReference type="Gene3D" id="3.30.700.10">
    <property type="entry name" value="Glycoprotein, Type 4 Pilin"/>
    <property type="match status" value="1"/>
</dbReference>
<dbReference type="STRING" id="1666911.HLUCCA11_08640"/>
<proteinExistence type="predicted"/>
<keyword evidence="2" id="KW-0488">Methylation</keyword>
<evidence type="ECO:0000256" key="6">
    <source>
        <dbReference type="SAM" id="Phobius"/>
    </source>
</evidence>
<dbReference type="EMBL" id="LJZR01000009">
    <property type="protein sequence ID" value="KPQ35953.1"/>
    <property type="molecule type" value="Genomic_DNA"/>
</dbReference>
<dbReference type="InterPro" id="IPR045584">
    <property type="entry name" value="Pilin-like"/>
</dbReference>
<organism evidence="7 8">
    <name type="scientific">Phormidesmis priestleyi Ana</name>
    <dbReference type="NCBI Taxonomy" id="1666911"/>
    <lineage>
        <taxon>Bacteria</taxon>
        <taxon>Bacillati</taxon>
        <taxon>Cyanobacteriota</taxon>
        <taxon>Cyanophyceae</taxon>
        <taxon>Leptolyngbyales</taxon>
        <taxon>Leptolyngbyaceae</taxon>
        <taxon>Phormidesmis</taxon>
    </lineage>
</organism>
<name>A0A0P8BPS5_9CYAN</name>
<dbReference type="PRINTS" id="PR00813">
    <property type="entry name" value="BCTERIALGSPG"/>
</dbReference>
<evidence type="ECO:0000256" key="5">
    <source>
        <dbReference type="ARBA" id="ARBA00023136"/>
    </source>
</evidence>
<dbReference type="InterPro" id="IPR012902">
    <property type="entry name" value="N_methyl_site"/>
</dbReference>
<sequence length="192" mass="20061">MTSQLKAKLLQHFAGKKKADGGFTLIELLVVIIIIGILSAIALPSFLNQANKAKQSEAKTYVGSANRAQQAYYLENSEFVEDTADFARLGLGIETTTANYLYTIEAQDDGVLNQAQPAKEGVADDVSSLKAYTGAVKIGTIGGTEATTLASLCEAVDARIASGADGTEAFTNMAADEAGAPTCPADYKNLGD</sequence>
<dbReference type="NCBIfam" id="TIGR02532">
    <property type="entry name" value="IV_pilin_GFxxxE"/>
    <property type="match status" value="1"/>
</dbReference>
<dbReference type="PATRIC" id="fig|1666911.3.peg.4113"/>
<protein>
    <submittedName>
        <fullName evidence="7">Type IV pilus protein PilA</fullName>
    </submittedName>
</protein>
<dbReference type="InterPro" id="IPR031975">
    <property type="entry name" value="Pilin_GH"/>
</dbReference>
<dbReference type="Pfam" id="PF07963">
    <property type="entry name" value="N_methyl"/>
    <property type="match status" value="1"/>
</dbReference>
<dbReference type="Proteomes" id="UP000050465">
    <property type="component" value="Unassembled WGS sequence"/>
</dbReference>
<evidence type="ECO:0000256" key="2">
    <source>
        <dbReference type="ARBA" id="ARBA00022481"/>
    </source>
</evidence>
<evidence type="ECO:0000256" key="3">
    <source>
        <dbReference type="ARBA" id="ARBA00022692"/>
    </source>
</evidence>
<dbReference type="SUPFAM" id="SSF54523">
    <property type="entry name" value="Pili subunits"/>
    <property type="match status" value="1"/>
</dbReference>
<evidence type="ECO:0000256" key="4">
    <source>
        <dbReference type="ARBA" id="ARBA00022989"/>
    </source>
</evidence>
<evidence type="ECO:0000313" key="7">
    <source>
        <dbReference type="EMBL" id="KPQ35953.1"/>
    </source>
</evidence>
<feature type="transmembrane region" description="Helical" evidence="6">
    <location>
        <begin position="21"/>
        <end position="47"/>
    </location>
</feature>
<evidence type="ECO:0000256" key="1">
    <source>
        <dbReference type="ARBA" id="ARBA00004167"/>
    </source>
</evidence>
<dbReference type="PROSITE" id="PS00409">
    <property type="entry name" value="PROKAR_NTER_METHYL"/>
    <property type="match status" value="1"/>
</dbReference>
<keyword evidence="4 6" id="KW-1133">Transmembrane helix</keyword>
<dbReference type="Pfam" id="PF16734">
    <property type="entry name" value="Pilin_GH"/>
    <property type="match status" value="1"/>
</dbReference>
<accession>A0A0P8BPS5</accession>
<comment type="caution">
    <text evidence="7">The sequence shown here is derived from an EMBL/GenBank/DDBJ whole genome shotgun (WGS) entry which is preliminary data.</text>
</comment>
<gene>
    <name evidence="7" type="primary">pilA</name>
    <name evidence="7" type="ORF">HLUCCA11_08640</name>
</gene>
<dbReference type="GO" id="GO:0015628">
    <property type="term" value="P:protein secretion by the type II secretion system"/>
    <property type="evidence" value="ECO:0007669"/>
    <property type="project" value="InterPro"/>
</dbReference>
<reference evidence="7 8" key="1">
    <citation type="submission" date="2015-09" db="EMBL/GenBank/DDBJ databases">
        <title>Identification and resolution of microdiversity through metagenomic sequencing of parallel consortia.</title>
        <authorList>
            <person name="Nelson W.C."/>
            <person name="Romine M.F."/>
            <person name="Lindemann S.R."/>
        </authorList>
    </citation>
    <scope>NUCLEOTIDE SEQUENCE [LARGE SCALE GENOMIC DNA]</scope>
    <source>
        <strain evidence="7">Ana</strain>
    </source>
</reference>
<dbReference type="AlphaFoldDB" id="A0A0P8BPS5"/>
<keyword evidence="5 6" id="KW-0472">Membrane</keyword>